<name>A0ABQ9Z4L3_9CRUS</name>
<organism evidence="1 2">
    <name type="scientific">Daphnia magna</name>
    <dbReference type="NCBI Taxonomy" id="35525"/>
    <lineage>
        <taxon>Eukaryota</taxon>
        <taxon>Metazoa</taxon>
        <taxon>Ecdysozoa</taxon>
        <taxon>Arthropoda</taxon>
        <taxon>Crustacea</taxon>
        <taxon>Branchiopoda</taxon>
        <taxon>Diplostraca</taxon>
        <taxon>Cladocera</taxon>
        <taxon>Anomopoda</taxon>
        <taxon>Daphniidae</taxon>
        <taxon>Daphnia</taxon>
    </lineage>
</organism>
<reference evidence="1 2" key="1">
    <citation type="journal article" date="2023" name="Nucleic Acids Res.">
        <title>The hologenome of Daphnia magna reveals possible DNA methylation and microbiome-mediated evolution of the host genome.</title>
        <authorList>
            <person name="Chaturvedi A."/>
            <person name="Li X."/>
            <person name="Dhandapani V."/>
            <person name="Marshall H."/>
            <person name="Kissane S."/>
            <person name="Cuenca-Cambronero M."/>
            <person name="Asole G."/>
            <person name="Calvet F."/>
            <person name="Ruiz-Romero M."/>
            <person name="Marangio P."/>
            <person name="Guigo R."/>
            <person name="Rago D."/>
            <person name="Mirbahai L."/>
            <person name="Eastwood N."/>
            <person name="Colbourne J.K."/>
            <person name="Zhou J."/>
            <person name="Mallon E."/>
            <person name="Orsini L."/>
        </authorList>
    </citation>
    <scope>NUCLEOTIDE SEQUENCE [LARGE SCALE GENOMIC DNA]</scope>
    <source>
        <strain evidence="1">LRV0_1</strain>
    </source>
</reference>
<comment type="caution">
    <text evidence="1">The sequence shown here is derived from an EMBL/GenBank/DDBJ whole genome shotgun (WGS) entry which is preliminary data.</text>
</comment>
<proteinExistence type="predicted"/>
<evidence type="ECO:0000313" key="2">
    <source>
        <dbReference type="Proteomes" id="UP001234178"/>
    </source>
</evidence>
<dbReference type="Proteomes" id="UP001234178">
    <property type="component" value="Unassembled WGS sequence"/>
</dbReference>
<sequence>MKNDIQGTTKPLAQFCRRQAEKENNETFRCSLKVQSITESLKNDSTADSVIMLANKKILKIKSFQSGGDLAVAHAFNISYDLDGSKKNFFNAPMPATDLDLYICGDLKPQRQLIPIDFVEKSTKCITLPFHDGMIERWLVIPILHTT</sequence>
<dbReference type="EMBL" id="JAOYFB010000002">
    <property type="protein sequence ID" value="KAK4007829.1"/>
    <property type="molecule type" value="Genomic_DNA"/>
</dbReference>
<accession>A0ABQ9Z4L3</accession>
<gene>
    <name evidence="1" type="ORF">OUZ56_012981</name>
</gene>
<keyword evidence="2" id="KW-1185">Reference proteome</keyword>
<evidence type="ECO:0000313" key="1">
    <source>
        <dbReference type="EMBL" id="KAK4007829.1"/>
    </source>
</evidence>
<protein>
    <submittedName>
        <fullName evidence="1">Uncharacterized protein</fullName>
    </submittedName>
</protein>